<name>Q1N006_9GAMM</name>
<organism evidence="1 2">
    <name type="scientific">Bermanella marisrubri</name>
    <dbReference type="NCBI Taxonomy" id="207949"/>
    <lineage>
        <taxon>Bacteria</taxon>
        <taxon>Pseudomonadati</taxon>
        <taxon>Pseudomonadota</taxon>
        <taxon>Gammaproteobacteria</taxon>
        <taxon>Oceanospirillales</taxon>
        <taxon>Oceanospirillaceae</taxon>
        <taxon>Bermanella</taxon>
    </lineage>
</organism>
<sequence>MPVSELEKKAEHTNKTKSDMKRTLNGMSFTQVSNWLKKGGV</sequence>
<evidence type="ECO:0000313" key="1">
    <source>
        <dbReference type="EMBL" id="EAT11557.1"/>
    </source>
</evidence>
<protein>
    <submittedName>
        <fullName evidence="1">Uncharacterized protein</fullName>
    </submittedName>
</protein>
<accession>Q1N006</accession>
<gene>
    <name evidence="1" type="ORF">RED65_02764</name>
</gene>
<evidence type="ECO:0000313" key="2">
    <source>
        <dbReference type="Proteomes" id="UP000004263"/>
    </source>
</evidence>
<keyword evidence="2" id="KW-1185">Reference proteome</keyword>
<dbReference type="HOGENOM" id="CLU_3266337_0_0_6"/>
<proteinExistence type="predicted"/>
<comment type="caution">
    <text evidence="1">The sequence shown here is derived from an EMBL/GenBank/DDBJ whole genome shotgun (WGS) entry which is preliminary data.</text>
</comment>
<reference evidence="1 2" key="1">
    <citation type="submission" date="2006-03" db="EMBL/GenBank/DDBJ databases">
        <authorList>
            <person name="Pinhassi J."/>
            <person name="Pedros-Alio C."/>
            <person name="Ferriera S."/>
            <person name="Johnson J."/>
            <person name="Kravitz S."/>
            <person name="Halpern A."/>
            <person name="Remington K."/>
            <person name="Beeson K."/>
            <person name="Tran B."/>
            <person name="Rogers Y.-H."/>
            <person name="Friedman R."/>
            <person name="Venter J.C."/>
        </authorList>
    </citation>
    <scope>NUCLEOTIDE SEQUENCE [LARGE SCALE GENOMIC DNA]</scope>
    <source>
        <strain evidence="1 2">RED65</strain>
    </source>
</reference>
<dbReference type="AlphaFoldDB" id="Q1N006"/>
<dbReference type="EMBL" id="AAQH01000016">
    <property type="protein sequence ID" value="EAT11557.1"/>
    <property type="molecule type" value="Genomic_DNA"/>
</dbReference>
<dbReference type="Proteomes" id="UP000004263">
    <property type="component" value="Unassembled WGS sequence"/>
</dbReference>